<keyword evidence="3" id="KW-1185">Reference proteome</keyword>
<name>R7YWB2_CONA1</name>
<protein>
    <submittedName>
        <fullName evidence="2">Uncharacterized protein</fullName>
    </submittedName>
</protein>
<feature type="chain" id="PRO_5004450107" evidence="1">
    <location>
        <begin position="18"/>
        <end position="85"/>
    </location>
</feature>
<gene>
    <name evidence="2" type="ORF">W97_05213</name>
</gene>
<dbReference type="HOGENOM" id="CLU_2512546_0_0_1"/>
<sequence>MKLHAAVIASLLALASTTPVPESENPTAALEKRDKVCRVVTPDGTVACRTGPGGNYPLQNNKRITASERFGVDCTRTGSSVAGNT</sequence>
<reference evidence="3" key="1">
    <citation type="submission" date="2012-06" db="EMBL/GenBank/DDBJ databases">
        <title>The genome sequence of Coniosporium apollinis CBS 100218.</title>
        <authorList>
            <consortium name="The Broad Institute Genome Sequencing Platform"/>
            <person name="Cuomo C."/>
            <person name="Gorbushina A."/>
            <person name="Noack S."/>
            <person name="Walker B."/>
            <person name="Young S.K."/>
            <person name="Zeng Q."/>
            <person name="Gargeya S."/>
            <person name="Fitzgerald M."/>
            <person name="Haas B."/>
            <person name="Abouelleil A."/>
            <person name="Alvarado L."/>
            <person name="Arachchi H.M."/>
            <person name="Berlin A.M."/>
            <person name="Chapman S.B."/>
            <person name="Goldberg J."/>
            <person name="Griggs A."/>
            <person name="Gujja S."/>
            <person name="Hansen M."/>
            <person name="Howarth C."/>
            <person name="Imamovic A."/>
            <person name="Larimer J."/>
            <person name="McCowan C."/>
            <person name="Montmayeur A."/>
            <person name="Murphy C."/>
            <person name="Neiman D."/>
            <person name="Pearson M."/>
            <person name="Priest M."/>
            <person name="Roberts A."/>
            <person name="Saif S."/>
            <person name="Shea T."/>
            <person name="Sisk P."/>
            <person name="Sykes S."/>
            <person name="Wortman J."/>
            <person name="Nusbaum C."/>
            <person name="Birren B."/>
        </authorList>
    </citation>
    <scope>NUCLEOTIDE SEQUENCE [LARGE SCALE GENOMIC DNA]</scope>
    <source>
        <strain evidence="3">CBS 100218</strain>
    </source>
</reference>
<proteinExistence type="predicted"/>
<evidence type="ECO:0000313" key="2">
    <source>
        <dbReference type="EMBL" id="EON65971.1"/>
    </source>
</evidence>
<evidence type="ECO:0000313" key="3">
    <source>
        <dbReference type="Proteomes" id="UP000016924"/>
    </source>
</evidence>
<feature type="signal peptide" evidence="1">
    <location>
        <begin position="1"/>
        <end position="17"/>
    </location>
</feature>
<accession>R7YWB2</accession>
<keyword evidence="1" id="KW-0732">Signal</keyword>
<dbReference type="OrthoDB" id="3477104at2759"/>
<dbReference type="RefSeq" id="XP_007781288.1">
    <property type="nucleotide sequence ID" value="XM_007783098.1"/>
</dbReference>
<evidence type="ECO:0000256" key="1">
    <source>
        <dbReference type="SAM" id="SignalP"/>
    </source>
</evidence>
<dbReference type="Proteomes" id="UP000016924">
    <property type="component" value="Unassembled WGS sequence"/>
</dbReference>
<dbReference type="EMBL" id="JH767577">
    <property type="protein sequence ID" value="EON65971.1"/>
    <property type="molecule type" value="Genomic_DNA"/>
</dbReference>
<dbReference type="GeneID" id="19902524"/>
<organism evidence="2 3">
    <name type="scientific">Coniosporium apollinis (strain CBS 100218)</name>
    <name type="common">Rock-inhabiting black yeast</name>
    <dbReference type="NCBI Taxonomy" id="1168221"/>
    <lineage>
        <taxon>Eukaryota</taxon>
        <taxon>Fungi</taxon>
        <taxon>Dikarya</taxon>
        <taxon>Ascomycota</taxon>
        <taxon>Pezizomycotina</taxon>
        <taxon>Dothideomycetes</taxon>
        <taxon>Dothideomycetes incertae sedis</taxon>
        <taxon>Coniosporium</taxon>
    </lineage>
</organism>
<dbReference type="AlphaFoldDB" id="R7YWB2"/>